<accession>A0A1L3SLS9</accession>
<gene>
    <name evidence="2" type="ORF">BSQ44_02375</name>
</gene>
<protein>
    <submittedName>
        <fullName evidence="2">Uncharacterized protein</fullName>
    </submittedName>
</protein>
<evidence type="ECO:0000256" key="1">
    <source>
        <dbReference type="SAM" id="MobiDB-lite"/>
    </source>
</evidence>
<dbReference type="Proteomes" id="UP000182840">
    <property type="component" value="Chromosome"/>
</dbReference>
<organism evidence="2 3">
    <name type="scientific">Aquibium oceanicum</name>
    <dbReference type="NCBI Taxonomy" id="1670800"/>
    <lineage>
        <taxon>Bacteria</taxon>
        <taxon>Pseudomonadati</taxon>
        <taxon>Pseudomonadota</taxon>
        <taxon>Alphaproteobacteria</taxon>
        <taxon>Hyphomicrobiales</taxon>
        <taxon>Phyllobacteriaceae</taxon>
        <taxon>Aquibium</taxon>
    </lineage>
</organism>
<proteinExistence type="predicted"/>
<feature type="compositionally biased region" description="Basic and acidic residues" evidence="1">
    <location>
        <begin position="36"/>
        <end position="70"/>
    </location>
</feature>
<dbReference type="AlphaFoldDB" id="A0A1L3SLS9"/>
<dbReference type="STRING" id="1670800.BSQ44_02375"/>
<dbReference type="EMBL" id="CP018171">
    <property type="protein sequence ID" value="APH70354.1"/>
    <property type="molecule type" value="Genomic_DNA"/>
</dbReference>
<dbReference type="RefSeq" id="WP_072601766.1">
    <property type="nucleotide sequence ID" value="NZ_CP018171.1"/>
</dbReference>
<keyword evidence="3" id="KW-1185">Reference proteome</keyword>
<dbReference type="OrthoDB" id="7889137at2"/>
<evidence type="ECO:0000313" key="2">
    <source>
        <dbReference type="EMBL" id="APH70354.1"/>
    </source>
</evidence>
<feature type="compositionally biased region" description="Basic and acidic residues" evidence="1">
    <location>
        <begin position="1"/>
        <end position="23"/>
    </location>
</feature>
<name>A0A1L3SLS9_9HYPH</name>
<reference evidence="3" key="1">
    <citation type="submission" date="2016-11" db="EMBL/GenBank/DDBJ databases">
        <title>Mesorhizobium oceanicum sp. nov., isolated from deep seawater in South China Sea.</title>
        <authorList>
            <person name="Fu G.-Y."/>
        </authorList>
    </citation>
    <scope>NUCLEOTIDE SEQUENCE [LARGE SCALE GENOMIC DNA]</scope>
    <source>
        <strain evidence="3">B7</strain>
    </source>
</reference>
<feature type="region of interest" description="Disordered" evidence="1">
    <location>
        <begin position="1"/>
        <end position="79"/>
    </location>
</feature>
<evidence type="ECO:0000313" key="3">
    <source>
        <dbReference type="Proteomes" id="UP000182840"/>
    </source>
</evidence>
<dbReference type="KEGG" id="meso:BSQ44_02375"/>
<sequence length="79" mass="9112">MADDRNIKPEDLRETDLAQDKMGRNKLQGNDQANVRNERQDMPGGKREPDQDIEESFRKMDKDVRARTDLNKGATRGKP</sequence>